<dbReference type="EMBL" id="JAAALK010000288">
    <property type="protein sequence ID" value="KAG8055245.1"/>
    <property type="molecule type" value="Genomic_DNA"/>
</dbReference>
<name>A0A8J5V8Z0_ZIZPA</name>
<reference evidence="2" key="1">
    <citation type="journal article" date="2021" name="bioRxiv">
        <title>Whole Genome Assembly and Annotation of Northern Wild Rice, Zizania palustris L., Supports a Whole Genome Duplication in the Zizania Genus.</title>
        <authorList>
            <person name="Haas M."/>
            <person name="Kono T."/>
            <person name="Macchietto M."/>
            <person name="Millas R."/>
            <person name="McGilp L."/>
            <person name="Shao M."/>
            <person name="Duquette J."/>
            <person name="Hirsch C.N."/>
            <person name="Kimball J."/>
        </authorList>
    </citation>
    <scope>NUCLEOTIDE SEQUENCE</scope>
    <source>
        <tissue evidence="2">Fresh leaf tissue</tissue>
    </source>
</reference>
<evidence type="ECO:0000313" key="3">
    <source>
        <dbReference type="Proteomes" id="UP000729402"/>
    </source>
</evidence>
<dbReference type="AlphaFoldDB" id="A0A8J5V8Z0"/>
<sequence>MVVEENFQCIGITSECSSAHIALVVSMDLLVVGCFVFFLYLPVAVITTIFAESTFMFEIIHVTLTIITHIFRFSSQDEIPDREYFPLGVAAAGSIVGIQWWFLGTCNNSKEHKKLPHTTYNVSIIPNTPVLNKYTI</sequence>
<evidence type="ECO:0000256" key="1">
    <source>
        <dbReference type="SAM" id="Phobius"/>
    </source>
</evidence>
<dbReference type="Proteomes" id="UP000729402">
    <property type="component" value="Unassembled WGS sequence"/>
</dbReference>
<organism evidence="2 3">
    <name type="scientific">Zizania palustris</name>
    <name type="common">Northern wild rice</name>
    <dbReference type="NCBI Taxonomy" id="103762"/>
    <lineage>
        <taxon>Eukaryota</taxon>
        <taxon>Viridiplantae</taxon>
        <taxon>Streptophyta</taxon>
        <taxon>Embryophyta</taxon>
        <taxon>Tracheophyta</taxon>
        <taxon>Spermatophyta</taxon>
        <taxon>Magnoliopsida</taxon>
        <taxon>Liliopsida</taxon>
        <taxon>Poales</taxon>
        <taxon>Poaceae</taxon>
        <taxon>BOP clade</taxon>
        <taxon>Oryzoideae</taxon>
        <taxon>Oryzeae</taxon>
        <taxon>Zizaniinae</taxon>
        <taxon>Zizania</taxon>
    </lineage>
</organism>
<keyword evidence="1" id="KW-1133">Transmembrane helix</keyword>
<feature type="transmembrane region" description="Helical" evidence="1">
    <location>
        <begin position="20"/>
        <end position="43"/>
    </location>
</feature>
<protein>
    <submittedName>
        <fullName evidence="2">Uncharacterized protein</fullName>
    </submittedName>
</protein>
<proteinExistence type="predicted"/>
<comment type="caution">
    <text evidence="2">The sequence shown here is derived from an EMBL/GenBank/DDBJ whole genome shotgun (WGS) entry which is preliminary data.</text>
</comment>
<gene>
    <name evidence="2" type="ORF">GUJ93_ZPchr0001g33067</name>
</gene>
<evidence type="ECO:0000313" key="2">
    <source>
        <dbReference type="EMBL" id="KAG8055245.1"/>
    </source>
</evidence>
<feature type="transmembrane region" description="Helical" evidence="1">
    <location>
        <begin position="84"/>
        <end position="103"/>
    </location>
</feature>
<keyword evidence="1" id="KW-0812">Transmembrane</keyword>
<keyword evidence="3" id="KW-1185">Reference proteome</keyword>
<reference evidence="2" key="2">
    <citation type="submission" date="2021-02" db="EMBL/GenBank/DDBJ databases">
        <authorList>
            <person name="Kimball J.A."/>
            <person name="Haas M.W."/>
            <person name="Macchietto M."/>
            <person name="Kono T."/>
            <person name="Duquette J."/>
            <person name="Shao M."/>
        </authorList>
    </citation>
    <scope>NUCLEOTIDE SEQUENCE</scope>
    <source>
        <tissue evidence="2">Fresh leaf tissue</tissue>
    </source>
</reference>
<keyword evidence="1" id="KW-0472">Membrane</keyword>
<accession>A0A8J5V8Z0</accession>